<evidence type="ECO:0000313" key="2">
    <source>
        <dbReference type="EMBL" id="QJA62475.1"/>
    </source>
</evidence>
<feature type="domain" description="DUF7487" evidence="1">
    <location>
        <begin position="1"/>
        <end position="101"/>
    </location>
</feature>
<evidence type="ECO:0000313" key="3">
    <source>
        <dbReference type="EMBL" id="QJA80279.1"/>
    </source>
</evidence>
<dbReference type="EMBL" id="MT141472">
    <property type="protein sequence ID" value="QJA62475.1"/>
    <property type="molecule type" value="Genomic_DNA"/>
</dbReference>
<protein>
    <recommendedName>
        <fullName evidence="1">DUF7487 domain-containing protein</fullName>
    </recommendedName>
</protein>
<organism evidence="2">
    <name type="scientific">viral metagenome</name>
    <dbReference type="NCBI Taxonomy" id="1070528"/>
    <lineage>
        <taxon>unclassified sequences</taxon>
        <taxon>metagenomes</taxon>
        <taxon>organismal metagenomes</taxon>
    </lineage>
</organism>
<accession>A0A6M3IZL5</accession>
<evidence type="ECO:0000259" key="1">
    <source>
        <dbReference type="Pfam" id="PF24308"/>
    </source>
</evidence>
<sequence length="117" mass="14089">MKKIFKFKNYTFPSGKIVKIQGYEDRTIDYLLKIRYKEKDLLVGNDVPKIHYNFKGKDRRYFPDLLIKSENMIVETKSLFTFRKHLPMNLVKRQACLELGYKYVFIIHDDNLGMFII</sequence>
<gene>
    <name evidence="3" type="ORF">MM415A00749_0007</name>
    <name evidence="2" type="ORF">MM415B00778_0009</name>
    <name evidence="4" type="ORF">TM448B00837_0008</name>
</gene>
<proteinExistence type="predicted"/>
<name>A0A6M3IZL5_9ZZZZ</name>
<dbReference type="InterPro" id="IPR055910">
    <property type="entry name" value="DUF7487"/>
</dbReference>
<reference evidence="2" key="1">
    <citation type="submission" date="2020-03" db="EMBL/GenBank/DDBJ databases">
        <title>The deep terrestrial virosphere.</title>
        <authorList>
            <person name="Holmfeldt K."/>
            <person name="Nilsson E."/>
            <person name="Simone D."/>
            <person name="Lopez-Fernandez M."/>
            <person name="Wu X."/>
            <person name="de Brujin I."/>
            <person name="Lundin D."/>
            <person name="Andersson A."/>
            <person name="Bertilsson S."/>
            <person name="Dopson M."/>
        </authorList>
    </citation>
    <scope>NUCLEOTIDE SEQUENCE</scope>
    <source>
        <strain evidence="3">MM415A00749</strain>
        <strain evidence="2">MM415B00778</strain>
        <strain evidence="4">TM448B00837</strain>
    </source>
</reference>
<dbReference type="EMBL" id="MT142415">
    <property type="protein sequence ID" value="QJA80279.1"/>
    <property type="molecule type" value="Genomic_DNA"/>
</dbReference>
<dbReference type="Pfam" id="PF24308">
    <property type="entry name" value="DUF7487"/>
    <property type="match status" value="1"/>
</dbReference>
<dbReference type="AlphaFoldDB" id="A0A6M3IZL5"/>
<evidence type="ECO:0000313" key="4">
    <source>
        <dbReference type="EMBL" id="QJH96806.1"/>
    </source>
</evidence>
<dbReference type="EMBL" id="MT144663">
    <property type="protein sequence ID" value="QJH96806.1"/>
    <property type="molecule type" value="Genomic_DNA"/>
</dbReference>